<dbReference type="Proteomes" id="UP000215383">
    <property type="component" value="Chromosome 1"/>
</dbReference>
<dbReference type="Gene3D" id="1.10.10.580">
    <property type="entry name" value="Structural maintenance of chromosome 1. Chain E"/>
    <property type="match status" value="1"/>
</dbReference>
<gene>
    <name evidence="4" type="primary">scpA_1</name>
    <name evidence="3" type="synonym">scpA</name>
    <name evidence="4" type="ORF">SAMEA4364220_00659</name>
</gene>
<dbReference type="GO" id="GO:0051301">
    <property type="term" value="P:cell division"/>
    <property type="evidence" value="ECO:0007669"/>
    <property type="project" value="UniProtKB-KW"/>
</dbReference>
<dbReference type="InterPro" id="IPR023093">
    <property type="entry name" value="ScpA-like_C"/>
</dbReference>
<keyword evidence="3" id="KW-0132">Cell division</keyword>
<organism evidence="4 5">
    <name type="scientific">Megamonas hypermegale</name>
    <dbReference type="NCBI Taxonomy" id="158847"/>
    <lineage>
        <taxon>Bacteria</taxon>
        <taxon>Bacillati</taxon>
        <taxon>Bacillota</taxon>
        <taxon>Negativicutes</taxon>
        <taxon>Selenomonadales</taxon>
        <taxon>Selenomonadaceae</taxon>
        <taxon>Megamonas</taxon>
    </lineage>
</organism>
<dbReference type="PANTHER" id="PTHR33969:SF2">
    <property type="entry name" value="SEGREGATION AND CONDENSATION PROTEIN A"/>
    <property type="match status" value="1"/>
</dbReference>
<dbReference type="GO" id="GO:0007059">
    <property type="term" value="P:chromosome segregation"/>
    <property type="evidence" value="ECO:0007669"/>
    <property type="project" value="UniProtKB-UniRule"/>
</dbReference>
<dbReference type="PANTHER" id="PTHR33969">
    <property type="entry name" value="SEGREGATION AND CONDENSATION PROTEIN A"/>
    <property type="match status" value="1"/>
</dbReference>
<proteinExistence type="inferred from homology"/>
<comment type="subcellular location">
    <subcellularLocation>
        <location evidence="3">Cytoplasm</location>
    </subcellularLocation>
    <text evidence="3">Associated with two foci at the outer edges of the nucleoid region in young cells, and at four foci within both cell halves in older cells.</text>
</comment>
<comment type="subunit">
    <text evidence="3">Component of a cohesin-like complex composed of ScpA, ScpB and the Smc homodimer, in which ScpA and ScpB bind to the head domain of Smc. The presence of the three proteins is required for the association of the complex with DNA.</text>
</comment>
<comment type="function">
    <text evidence="3">Participates in chromosomal partition during cell division. May act via the formation of a condensin-like complex containing Smc and ScpB that pull DNA away from mid-cell into both cell halves.</text>
</comment>
<dbReference type="eggNOG" id="COG1354">
    <property type="taxonomic scope" value="Bacteria"/>
</dbReference>
<dbReference type="EMBL" id="LT906446">
    <property type="protein sequence ID" value="SNU96877.1"/>
    <property type="molecule type" value="Genomic_DNA"/>
</dbReference>
<accession>A0A239TGU6</accession>
<protein>
    <recommendedName>
        <fullName evidence="2 3">Segregation and condensation protein A</fullName>
    </recommendedName>
</protein>
<dbReference type="GO" id="GO:0006260">
    <property type="term" value="P:DNA replication"/>
    <property type="evidence" value="ECO:0007669"/>
    <property type="project" value="UniProtKB-UniRule"/>
</dbReference>
<name>A0A239TGU6_9FIRM</name>
<evidence type="ECO:0000256" key="1">
    <source>
        <dbReference type="ARBA" id="ARBA00022829"/>
    </source>
</evidence>
<keyword evidence="3" id="KW-0131">Cell cycle</keyword>
<evidence type="ECO:0000256" key="3">
    <source>
        <dbReference type="HAMAP-Rule" id="MF_01805"/>
    </source>
</evidence>
<reference evidence="4 5" key="1">
    <citation type="submission" date="2017-06" db="EMBL/GenBank/DDBJ databases">
        <authorList>
            <consortium name="Pathogen Informatics"/>
        </authorList>
    </citation>
    <scope>NUCLEOTIDE SEQUENCE [LARGE SCALE GENOMIC DNA]</scope>
    <source>
        <strain evidence="4 5">NCTC10570</strain>
    </source>
</reference>
<dbReference type="GeneID" id="78506687"/>
<evidence type="ECO:0000313" key="4">
    <source>
        <dbReference type="EMBL" id="SNU96877.1"/>
    </source>
</evidence>
<dbReference type="HAMAP" id="MF_01805">
    <property type="entry name" value="ScpA"/>
    <property type="match status" value="1"/>
</dbReference>
<evidence type="ECO:0000313" key="5">
    <source>
        <dbReference type="Proteomes" id="UP000215383"/>
    </source>
</evidence>
<keyword evidence="3" id="KW-0963">Cytoplasm</keyword>
<sequence>MQKEQYKVHLKSFEGPLDLLLHLIEKNRIDIYDIPIALLTEQYMDYLNTFKKFNIEIASEFLVMAATLLQIKSKILLPDTKIETDTTEEDEIDPRQELVERLLEYRRYKEISSILSDMAEEAGQRYFRKSTLPEPKHLPPVGLDVKLLWQAFQNVLEGQLEHTPIVANVAREQYTIEDKIVYLLALLKENNGNICFNSVFTTKTSKAELITTFLAMLELIKIKRITVYQTGLFSPIYLKINDTDDTIQENISQNK</sequence>
<dbReference type="AlphaFoldDB" id="A0A239TGU6"/>
<dbReference type="Pfam" id="PF02616">
    <property type="entry name" value="SMC_ScpA"/>
    <property type="match status" value="1"/>
</dbReference>
<comment type="similarity">
    <text evidence="3">Belongs to the ScpA family.</text>
</comment>
<dbReference type="RefSeq" id="WP_051177583.1">
    <property type="nucleotide sequence ID" value="NZ_LT906446.1"/>
</dbReference>
<dbReference type="GO" id="GO:0005737">
    <property type="term" value="C:cytoplasm"/>
    <property type="evidence" value="ECO:0007669"/>
    <property type="project" value="UniProtKB-SubCell"/>
</dbReference>
<keyword evidence="5" id="KW-1185">Reference proteome</keyword>
<evidence type="ECO:0000256" key="2">
    <source>
        <dbReference type="ARBA" id="ARBA00044777"/>
    </source>
</evidence>
<dbReference type="Gene3D" id="6.10.250.2410">
    <property type="match status" value="1"/>
</dbReference>
<dbReference type="InterPro" id="IPR003768">
    <property type="entry name" value="ScpA"/>
</dbReference>
<keyword evidence="1 3" id="KW-0159">Chromosome partition</keyword>